<dbReference type="EMBL" id="MN032614">
    <property type="protein sequence ID" value="QDJ96859.1"/>
    <property type="molecule type" value="Genomic_DNA"/>
</dbReference>
<evidence type="ECO:0000313" key="1">
    <source>
        <dbReference type="EMBL" id="QDJ96859.1"/>
    </source>
</evidence>
<proteinExistence type="predicted"/>
<reference evidence="1" key="1">
    <citation type="submission" date="2019-06" db="EMBL/GenBank/DDBJ databases">
        <title>Complete genome sequence of Aeromonas hydrophila bacteriophage PS1.</title>
        <authorList>
            <person name="Rai S."/>
            <person name="Tyagi A."/>
            <person name="Kumar N."/>
            <person name="Singh N."/>
        </authorList>
    </citation>
    <scope>NUCLEOTIDE SEQUENCE [LARGE SCALE GENOMIC DNA]</scope>
</reference>
<dbReference type="Proteomes" id="UP000317703">
    <property type="component" value="Segment"/>
</dbReference>
<organism evidence="1 2">
    <name type="scientific">Aeromonas phage PS1</name>
    <dbReference type="NCBI Taxonomy" id="2591406"/>
    <lineage>
        <taxon>Viruses</taxon>
        <taxon>Duplodnaviria</taxon>
        <taxon>Heunggongvirae</taxon>
        <taxon>Uroviricota</taxon>
        <taxon>Caudoviricetes</taxon>
        <taxon>Chimalliviridae</taxon>
        <taxon>Ferozepurvirus</taxon>
        <taxon>Ferozepurvirus PS1</taxon>
    </lineage>
</organism>
<keyword evidence="2" id="KW-1185">Reference proteome</keyword>
<sequence length="174" mass="19765">MAKDFRHARFGLVPASFTDQRMEGNEQILKSFLKGVNGFNLINNAESHIEVFTIAKEYIGDDFRSWLYVNYRSGSGARKDLVRAIVGYISGNLSIRNVTTQMKIDLGKIAYIKPGKQIQTPIIYDEYDARKDNFKVEDIDFSIIQNRNIMDLFAAIGPELTAKFCLSIDGVYYG</sequence>
<name>A0A514TV07_9CAUD</name>
<gene>
    <name evidence="1" type="ORF">PS1_0100</name>
</gene>
<accession>A0A514TV07</accession>
<evidence type="ECO:0000313" key="2">
    <source>
        <dbReference type="Proteomes" id="UP000317703"/>
    </source>
</evidence>
<protein>
    <submittedName>
        <fullName evidence="1">Uncharacterized protein</fullName>
    </submittedName>
</protein>